<dbReference type="Proteomes" id="UP001286313">
    <property type="component" value="Unassembled WGS sequence"/>
</dbReference>
<dbReference type="InterPro" id="IPR043128">
    <property type="entry name" value="Rev_trsase/Diguanyl_cyclase"/>
</dbReference>
<dbReference type="AlphaFoldDB" id="A0AAE1L409"/>
<dbReference type="Pfam" id="PF10545">
    <property type="entry name" value="MADF_DNA_bdg"/>
    <property type="match status" value="1"/>
</dbReference>
<dbReference type="GO" id="GO:0071897">
    <property type="term" value="P:DNA biosynthetic process"/>
    <property type="evidence" value="ECO:0007669"/>
    <property type="project" value="UniProtKB-ARBA"/>
</dbReference>
<comment type="caution">
    <text evidence="3">The sequence shown here is derived from an EMBL/GenBank/DDBJ whole genome shotgun (WGS) entry which is preliminary data.</text>
</comment>
<proteinExistence type="predicted"/>
<accession>A0AAE1L409</accession>
<dbReference type="InterPro" id="IPR043502">
    <property type="entry name" value="DNA/RNA_pol_sf"/>
</dbReference>
<dbReference type="PANTHER" id="PTHR37984">
    <property type="entry name" value="PROTEIN CBG26694"/>
    <property type="match status" value="1"/>
</dbReference>
<dbReference type="InterPro" id="IPR050951">
    <property type="entry name" value="Retrovirus_Pol_polyprotein"/>
</dbReference>
<name>A0AAE1L409_PETCI</name>
<protein>
    <recommendedName>
        <fullName evidence="2">MADF domain-containing protein</fullName>
    </recommendedName>
</protein>
<organism evidence="3 4">
    <name type="scientific">Petrolisthes cinctipes</name>
    <name type="common">Flat porcelain crab</name>
    <dbReference type="NCBI Taxonomy" id="88211"/>
    <lineage>
        <taxon>Eukaryota</taxon>
        <taxon>Metazoa</taxon>
        <taxon>Ecdysozoa</taxon>
        <taxon>Arthropoda</taxon>
        <taxon>Crustacea</taxon>
        <taxon>Multicrustacea</taxon>
        <taxon>Malacostraca</taxon>
        <taxon>Eumalacostraca</taxon>
        <taxon>Eucarida</taxon>
        <taxon>Decapoda</taxon>
        <taxon>Pleocyemata</taxon>
        <taxon>Anomura</taxon>
        <taxon>Galatheoidea</taxon>
        <taxon>Porcellanidae</taxon>
        <taxon>Petrolisthes</taxon>
    </lineage>
</organism>
<dbReference type="CDD" id="cd01647">
    <property type="entry name" value="RT_LTR"/>
    <property type="match status" value="1"/>
</dbReference>
<evidence type="ECO:0000313" key="3">
    <source>
        <dbReference type="EMBL" id="KAK3894953.1"/>
    </source>
</evidence>
<dbReference type="EMBL" id="JAWQEG010000077">
    <property type="protein sequence ID" value="KAK3894953.1"/>
    <property type="molecule type" value="Genomic_DNA"/>
</dbReference>
<gene>
    <name evidence="3" type="ORF">Pcinc_001309</name>
</gene>
<reference evidence="3" key="1">
    <citation type="submission" date="2023-10" db="EMBL/GenBank/DDBJ databases">
        <title>Genome assemblies of two species of porcelain crab, Petrolisthes cinctipes and Petrolisthes manimaculis (Anomura: Porcellanidae).</title>
        <authorList>
            <person name="Angst P."/>
        </authorList>
    </citation>
    <scope>NUCLEOTIDE SEQUENCE</scope>
    <source>
        <strain evidence="3">PB745_01</strain>
        <tissue evidence="3">Gill</tissue>
    </source>
</reference>
<evidence type="ECO:0000259" key="2">
    <source>
        <dbReference type="Pfam" id="PF10545"/>
    </source>
</evidence>
<feature type="domain" description="MADF" evidence="2">
    <location>
        <begin position="429"/>
        <end position="498"/>
    </location>
</feature>
<evidence type="ECO:0000256" key="1">
    <source>
        <dbReference type="SAM" id="MobiDB-lite"/>
    </source>
</evidence>
<feature type="region of interest" description="Disordered" evidence="1">
    <location>
        <begin position="537"/>
        <end position="604"/>
    </location>
</feature>
<dbReference type="PANTHER" id="PTHR37984:SF5">
    <property type="entry name" value="PROTEIN NYNRIN-LIKE"/>
    <property type="match status" value="1"/>
</dbReference>
<dbReference type="Gene3D" id="3.30.70.270">
    <property type="match status" value="1"/>
</dbReference>
<dbReference type="Gene3D" id="3.10.10.10">
    <property type="entry name" value="HIV Type 1 Reverse Transcriptase, subunit A, domain 1"/>
    <property type="match status" value="1"/>
</dbReference>
<dbReference type="InterPro" id="IPR006578">
    <property type="entry name" value="MADF-dom"/>
</dbReference>
<evidence type="ECO:0000313" key="4">
    <source>
        <dbReference type="Proteomes" id="UP001286313"/>
    </source>
</evidence>
<dbReference type="SUPFAM" id="SSF56672">
    <property type="entry name" value="DNA/RNA polymerases"/>
    <property type="match status" value="1"/>
</dbReference>
<sequence>MPSFSGITGQRLRILGVVRIPIKVGKQGVHEQLVSVVPDSFINKDLLLGTDVLSKSKLVWSGETGIVIWGGAPNHVHRVKLARKEVQHIKIEGKMSESPVQRTGNINARVSVHLQPYQTKIVHIAVSEPVGLMLLVTPRHTVSRQVHPVLVQVNEQRLIPSMIYNPAKVDKKLEKGTMLGTYELVENSDCVEIVSPKVRKTDIVNDMLPDFDTVEGAGTRRDKLERLIQEQDWDPLSDEQRQALSSLVLENEALFIVNQQELGTLQGRPVNIKVADPQPCRTSLYRYPEKAKQIISQMLDEMEERGVIEPSSAAWLSPIVLVNKPNGSKRLCLDFRRGNEHLSEDIYPLPRLDDLVNTAAGHQFYATLDLKDAYYQIVLDQESPSTRSSTGHRARGLCSSTVNFSGQTIKLPFSAPSAGSGWKSDIYAKRTRDKRAAALKHIAQTTGRSESDVKKKIDSLRNQHRREMRLMATSQKSGAGTDEIYTPKLWCFDILSFLNDGDCVRSSVSNMKNTTSNQQATASVSDDVSDSEIFTDPLLSKQEDSHRASSTATTSGCHMDYTRIREQTPVPSTSGCRMDNTRLREHSPVPSTIQRPTKRARVPDDTDKVIEQSLGQLNALSSTHDSDDDFGTVVAHGLRHMHGDTKIYAEKLINDVLFMGKLGKITASTKLTE</sequence>
<keyword evidence="4" id="KW-1185">Reference proteome</keyword>